<dbReference type="EMBL" id="BK032578">
    <property type="protein sequence ID" value="DAF49201.1"/>
    <property type="molecule type" value="Genomic_DNA"/>
</dbReference>
<protein>
    <submittedName>
        <fullName evidence="1">Uncharacterized protein</fullName>
    </submittedName>
</protein>
<evidence type="ECO:0000313" key="1">
    <source>
        <dbReference type="EMBL" id="DAF49201.1"/>
    </source>
</evidence>
<accession>A0A8S5SE13</accession>
<proteinExistence type="predicted"/>
<sequence>MDDKMLDDLVREAEARKLFEEMCRESDEVEERMNKAPMTLDDIRALVEARGKVYERFINALREAGLGSVAIEVLPDDEAEDDEDEHAENL</sequence>
<organism evidence="1">
    <name type="scientific">Caudovirales sp. ctrNG92</name>
    <dbReference type="NCBI Taxonomy" id="2827638"/>
    <lineage>
        <taxon>Viruses</taxon>
        <taxon>Duplodnaviria</taxon>
        <taxon>Heunggongvirae</taxon>
        <taxon>Uroviricota</taxon>
        <taxon>Caudoviricetes</taxon>
    </lineage>
</organism>
<name>A0A8S5SE13_9CAUD</name>
<reference evidence="1" key="1">
    <citation type="journal article" date="2021" name="Proc. Natl. Acad. Sci. U.S.A.">
        <title>A Catalog of Tens of Thousands of Viruses from Human Metagenomes Reveals Hidden Associations with Chronic Diseases.</title>
        <authorList>
            <person name="Tisza M.J."/>
            <person name="Buck C.B."/>
        </authorList>
    </citation>
    <scope>NUCLEOTIDE SEQUENCE</scope>
    <source>
        <strain evidence="1">CtrNG92</strain>
    </source>
</reference>